<gene>
    <name evidence="2" type="ORF">XNOV1_A006874</name>
</gene>
<accession>A0AAV1EZF0</accession>
<evidence type="ECO:0000256" key="1">
    <source>
        <dbReference type="SAM" id="MobiDB-lite"/>
    </source>
</evidence>
<feature type="region of interest" description="Disordered" evidence="1">
    <location>
        <begin position="1"/>
        <end position="87"/>
    </location>
</feature>
<organism evidence="2 3">
    <name type="scientific">Xyrichtys novacula</name>
    <name type="common">Pearly razorfish</name>
    <name type="synonym">Hemipteronotus novacula</name>
    <dbReference type="NCBI Taxonomy" id="13765"/>
    <lineage>
        <taxon>Eukaryota</taxon>
        <taxon>Metazoa</taxon>
        <taxon>Chordata</taxon>
        <taxon>Craniata</taxon>
        <taxon>Vertebrata</taxon>
        <taxon>Euteleostomi</taxon>
        <taxon>Actinopterygii</taxon>
        <taxon>Neopterygii</taxon>
        <taxon>Teleostei</taxon>
        <taxon>Neoteleostei</taxon>
        <taxon>Acanthomorphata</taxon>
        <taxon>Eupercaria</taxon>
        <taxon>Labriformes</taxon>
        <taxon>Labridae</taxon>
        <taxon>Xyrichtys</taxon>
    </lineage>
</organism>
<name>A0AAV1EZF0_XYRNO</name>
<evidence type="ECO:0000313" key="3">
    <source>
        <dbReference type="Proteomes" id="UP001178508"/>
    </source>
</evidence>
<feature type="compositionally biased region" description="Acidic residues" evidence="1">
    <location>
        <begin position="10"/>
        <end position="20"/>
    </location>
</feature>
<keyword evidence="3" id="KW-1185">Reference proteome</keyword>
<protein>
    <submittedName>
        <fullName evidence="2">Protein NLRC3-like</fullName>
    </submittedName>
</protein>
<evidence type="ECO:0000313" key="2">
    <source>
        <dbReference type="EMBL" id="CAJ1054148.1"/>
    </source>
</evidence>
<dbReference type="EMBL" id="OY660866">
    <property type="protein sequence ID" value="CAJ1054148.1"/>
    <property type="molecule type" value="Genomic_DNA"/>
</dbReference>
<sequence length="249" mass="28321">MDGFLKVLDSDMDQYEETEEGVSPSKTALHRERGPESPEQQQEPVSPGPEPSCVSVASVPDLRDDSSSDERFHQQGSRHPVPSCVSMRTNKSMFEPYNFEGEHHSTEQRSDVTVGLPVQLHPADLDFIFKNLGEKLHAFVGEELKKFQRVLEQDFPGRLDMERDDEELVESEGKEKRRSNRESLLKITLNFLEGMKQKELADFLQSRTTTSLCQRQLKTYVKKKFGCVEGADKAGNPTLLNQIYTDNVD</sequence>
<proteinExistence type="predicted"/>
<dbReference type="AlphaFoldDB" id="A0AAV1EZF0"/>
<feature type="compositionally biased region" description="Basic and acidic residues" evidence="1">
    <location>
        <begin position="61"/>
        <end position="73"/>
    </location>
</feature>
<reference evidence="2" key="1">
    <citation type="submission" date="2023-08" db="EMBL/GenBank/DDBJ databases">
        <authorList>
            <person name="Alioto T."/>
            <person name="Alioto T."/>
            <person name="Gomez Garrido J."/>
        </authorList>
    </citation>
    <scope>NUCLEOTIDE SEQUENCE</scope>
</reference>
<dbReference type="Proteomes" id="UP001178508">
    <property type="component" value="Chromosome 3"/>
</dbReference>